<protein>
    <recommendedName>
        <fullName evidence="2">DUF6314 domain-containing protein</fullName>
    </recommendedName>
</protein>
<dbReference type="InterPro" id="IPR045632">
    <property type="entry name" value="DUF6314"/>
</dbReference>
<sequence>MNGESTVDSGGPGARRVLGSRAVVEERPATGPADPAGPVTAHHPTPTRALFDSLVGQWALSRTISGFGVFDGTARFRPIQADVLRYREEGELVTATGERGPAYREYFYLLRGERILVCFTDTEPGGRVLHDLLPAGSGAGPLSASAVHHCGRDVYTGHYDFRAPDRFDVRIEVRGPAKDYTIRSTYRRA</sequence>
<dbReference type="Proteomes" id="UP000184501">
    <property type="component" value="Unassembled WGS sequence"/>
</dbReference>
<name>A0A1M5DLU1_STRHI</name>
<dbReference type="RefSeq" id="WP_073483597.1">
    <property type="nucleotide sequence ID" value="NZ_FQVN01000004.1"/>
</dbReference>
<proteinExistence type="predicted"/>
<dbReference type="Pfam" id="PF19834">
    <property type="entry name" value="DUF6314"/>
    <property type="match status" value="1"/>
</dbReference>
<dbReference type="EMBL" id="FQVN01000004">
    <property type="protein sequence ID" value="SHF67947.1"/>
    <property type="molecule type" value="Genomic_DNA"/>
</dbReference>
<evidence type="ECO:0000313" key="3">
    <source>
        <dbReference type="EMBL" id="SHF67947.1"/>
    </source>
</evidence>
<dbReference type="AlphaFoldDB" id="A0A1M5DLU1"/>
<organism evidence="3 4">
    <name type="scientific">Streptoalloteichus hindustanus</name>
    <dbReference type="NCBI Taxonomy" id="2017"/>
    <lineage>
        <taxon>Bacteria</taxon>
        <taxon>Bacillati</taxon>
        <taxon>Actinomycetota</taxon>
        <taxon>Actinomycetes</taxon>
        <taxon>Pseudonocardiales</taxon>
        <taxon>Pseudonocardiaceae</taxon>
        <taxon>Streptoalloteichus</taxon>
    </lineage>
</organism>
<feature type="domain" description="DUF6314" evidence="2">
    <location>
        <begin position="54"/>
        <end position="188"/>
    </location>
</feature>
<evidence type="ECO:0000259" key="2">
    <source>
        <dbReference type="Pfam" id="PF19834"/>
    </source>
</evidence>
<evidence type="ECO:0000313" key="4">
    <source>
        <dbReference type="Proteomes" id="UP000184501"/>
    </source>
</evidence>
<gene>
    <name evidence="3" type="ORF">SAMN05444320_104515</name>
</gene>
<keyword evidence="4" id="KW-1185">Reference proteome</keyword>
<reference evidence="3 4" key="1">
    <citation type="submission" date="2016-11" db="EMBL/GenBank/DDBJ databases">
        <authorList>
            <person name="Jaros S."/>
            <person name="Januszkiewicz K."/>
            <person name="Wedrychowicz H."/>
        </authorList>
    </citation>
    <scope>NUCLEOTIDE SEQUENCE [LARGE SCALE GENOMIC DNA]</scope>
    <source>
        <strain evidence="3 4">DSM 44523</strain>
    </source>
</reference>
<evidence type="ECO:0000256" key="1">
    <source>
        <dbReference type="SAM" id="MobiDB-lite"/>
    </source>
</evidence>
<accession>A0A1M5DLU1</accession>
<dbReference type="STRING" id="2017.SAMN05444320_104515"/>
<feature type="region of interest" description="Disordered" evidence="1">
    <location>
        <begin position="26"/>
        <end position="45"/>
    </location>
</feature>